<feature type="region of interest" description="Disordered" evidence="1">
    <location>
        <begin position="15"/>
        <end position="34"/>
    </location>
</feature>
<protein>
    <submittedName>
        <fullName evidence="2 3">Uncharacterized protein</fullName>
    </submittedName>
</protein>
<proteinExistence type="predicted"/>
<keyword evidence="4" id="KW-1185">Reference proteome</keyword>
<dbReference type="AlphaFoldDB" id="A0A0Q3LFA4"/>
<dbReference type="EnsemblPlants" id="KQK21633">
    <property type="protein sequence ID" value="KQK21633"/>
    <property type="gene ID" value="BRADI_1g62063v3"/>
</dbReference>
<reference evidence="3" key="3">
    <citation type="submission" date="2018-08" db="UniProtKB">
        <authorList>
            <consortium name="EnsemblPlants"/>
        </authorList>
    </citation>
    <scope>IDENTIFICATION</scope>
    <source>
        <strain evidence="3">cv. Bd21</strain>
    </source>
</reference>
<gene>
    <name evidence="2" type="ORF">BRADI_1g62063v3</name>
</gene>
<feature type="region of interest" description="Disordered" evidence="1">
    <location>
        <begin position="180"/>
        <end position="212"/>
    </location>
</feature>
<dbReference type="Gramene" id="KQK21633">
    <property type="protein sequence ID" value="KQK21633"/>
    <property type="gene ID" value="BRADI_1g62063v3"/>
</dbReference>
<reference evidence="2 3" key="1">
    <citation type="journal article" date="2010" name="Nature">
        <title>Genome sequencing and analysis of the model grass Brachypodium distachyon.</title>
        <authorList>
            <consortium name="International Brachypodium Initiative"/>
        </authorList>
    </citation>
    <scope>NUCLEOTIDE SEQUENCE [LARGE SCALE GENOMIC DNA]</scope>
    <source>
        <strain evidence="2 3">Bd21</strain>
    </source>
</reference>
<evidence type="ECO:0000313" key="2">
    <source>
        <dbReference type="EMBL" id="KQK21633.1"/>
    </source>
</evidence>
<feature type="region of interest" description="Disordered" evidence="1">
    <location>
        <begin position="61"/>
        <end position="100"/>
    </location>
</feature>
<evidence type="ECO:0000313" key="4">
    <source>
        <dbReference type="Proteomes" id="UP000008810"/>
    </source>
</evidence>
<evidence type="ECO:0000256" key="1">
    <source>
        <dbReference type="SAM" id="MobiDB-lite"/>
    </source>
</evidence>
<name>A0A0Q3LFA4_BRADI</name>
<dbReference type="EMBL" id="CM000880">
    <property type="protein sequence ID" value="KQK21633.1"/>
    <property type="molecule type" value="Genomic_DNA"/>
</dbReference>
<sequence length="212" mass="23800">MQPTEGRLQNLIQCSKATEPGRLSDVGDSPSIQAAGWPEQGRAWALEARWLARPWARRTKVPAPEAPRSARRTKALSPGACRPPVRRLPRRGWSPARRSPLQNQRQIVDWSRRRHLPRLHIFIYIHRVPNRWWWGCRKFAVDDAVRVWRRHIGGHSPCRSESPCVDSRAASKAAAAEAAAAKTATPEVAAPKTVVTASRDPNVGVNGEDDWQ</sequence>
<organism evidence="2">
    <name type="scientific">Brachypodium distachyon</name>
    <name type="common">Purple false brome</name>
    <name type="synonym">Trachynia distachya</name>
    <dbReference type="NCBI Taxonomy" id="15368"/>
    <lineage>
        <taxon>Eukaryota</taxon>
        <taxon>Viridiplantae</taxon>
        <taxon>Streptophyta</taxon>
        <taxon>Embryophyta</taxon>
        <taxon>Tracheophyta</taxon>
        <taxon>Spermatophyta</taxon>
        <taxon>Magnoliopsida</taxon>
        <taxon>Liliopsida</taxon>
        <taxon>Poales</taxon>
        <taxon>Poaceae</taxon>
        <taxon>BOP clade</taxon>
        <taxon>Pooideae</taxon>
        <taxon>Stipodae</taxon>
        <taxon>Brachypodieae</taxon>
        <taxon>Brachypodium</taxon>
    </lineage>
</organism>
<reference evidence="2" key="2">
    <citation type="submission" date="2017-06" db="EMBL/GenBank/DDBJ databases">
        <title>WGS assembly of Brachypodium distachyon.</title>
        <authorList>
            <consortium name="The International Brachypodium Initiative"/>
            <person name="Lucas S."/>
            <person name="Harmon-Smith M."/>
            <person name="Lail K."/>
            <person name="Tice H."/>
            <person name="Grimwood J."/>
            <person name="Bruce D."/>
            <person name="Barry K."/>
            <person name="Shu S."/>
            <person name="Lindquist E."/>
            <person name="Wang M."/>
            <person name="Pitluck S."/>
            <person name="Vogel J.P."/>
            <person name="Garvin D.F."/>
            <person name="Mockler T.C."/>
            <person name="Schmutz J."/>
            <person name="Rokhsar D."/>
            <person name="Bevan M.W."/>
        </authorList>
    </citation>
    <scope>NUCLEOTIDE SEQUENCE</scope>
    <source>
        <strain evidence="2">Bd21</strain>
    </source>
</reference>
<accession>A0A0Q3LFA4</accession>
<evidence type="ECO:0000313" key="3">
    <source>
        <dbReference type="EnsemblPlants" id="KQK21633"/>
    </source>
</evidence>
<dbReference type="Proteomes" id="UP000008810">
    <property type="component" value="Chromosome 1"/>
</dbReference>
<feature type="compositionally biased region" description="Low complexity" evidence="1">
    <location>
        <begin position="180"/>
        <end position="197"/>
    </location>
</feature>
<dbReference type="InParanoid" id="A0A0Q3LFA4"/>